<comment type="caution">
    <text evidence="3">The sequence shown here is derived from an EMBL/GenBank/DDBJ whole genome shotgun (WGS) entry which is preliminary data.</text>
</comment>
<dbReference type="PROSITE" id="PS51462">
    <property type="entry name" value="NUDIX"/>
    <property type="match status" value="1"/>
</dbReference>
<sequence>MASQLPLLAKDVPRVGVAAIIRDAEGKMLVGVRKGSHGAGTLQFPGGHLEFGEDPFQCAVRETEEETGLKVVAEKDVSFTNDVFEAENKHYITLFVSCKRLDEQQKPEIMEPLKCESWTWMSEADLRVYMATEDGKKRLFLPIVNLFNDRFREPGSLTQALLE</sequence>
<dbReference type="VEuPathDB" id="FungiDB:SMAC_00549"/>
<dbReference type="InterPro" id="IPR000086">
    <property type="entry name" value="NUDIX_hydrolase_dom"/>
</dbReference>
<reference evidence="3 4" key="1">
    <citation type="submission" date="2017-07" db="EMBL/GenBank/DDBJ databases">
        <title>Genome sequence of the Sordaria macrospora wild type strain R19027.</title>
        <authorList>
            <person name="Nowrousian M."/>
            <person name="Teichert I."/>
            <person name="Kueck U."/>
        </authorList>
    </citation>
    <scope>NUCLEOTIDE SEQUENCE [LARGE SCALE GENOMIC DNA]</scope>
    <source>
        <strain evidence="3 4">R19027</strain>
        <tissue evidence="3">Mycelium</tissue>
    </source>
</reference>
<evidence type="ECO:0000313" key="4">
    <source>
        <dbReference type="Proteomes" id="UP000433876"/>
    </source>
</evidence>
<dbReference type="Proteomes" id="UP000433876">
    <property type="component" value="Unassembled WGS sequence"/>
</dbReference>
<protein>
    <recommendedName>
        <fullName evidence="2">Nudix hydrolase domain-containing protein</fullName>
    </recommendedName>
</protein>
<name>A0A8S8ZXD2_SORMA</name>
<dbReference type="Pfam" id="PF00293">
    <property type="entry name" value="NUDIX"/>
    <property type="match status" value="1"/>
</dbReference>
<dbReference type="GO" id="GO:0035539">
    <property type="term" value="F:8-oxo-7,8-dihydrodeoxyguanosine triphosphate pyrophosphatase activity"/>
    <property type="evidence" value="ECO:0007669"/>
    <property type="project" value="TreeGrafter"/>
</dbReference>
<dbReference type="CDD" id="cd04678">
    <property type="entry name" value="NUDIX_MTH2_Nudt15"/>
    <property type="match status" value="1"/>
</dbReference>
<dbReference type="AlphaFoldDB" id="A0A8S8ZXD2"/>
<organism evidence="3 4">
    <name type="scientific">Sordaria macrospora</name>
    <dbReference type="NCBI Taxonomy" id="5147"/>
    <lineage>
        <taxon>Eukaryota</taxon>
        <taxon>Fungi</taxon>
        <taxon>Dikarya</taxon>
        <taxon>Ascomycota</taxon>
        <taxon>Pezizomycotina</taxon>
        <taxon>Sordariomycetes</taxon>
        <taxon>Sordariomycetidae</taxon>
        <taxon>Sordariales</taxon>
        <taxon>Sordariaceae</taxon>
        <taxon>Sordaria</taxon>
    </lineage>
</organism>
<dbReference type="GO" id="GO:0006203">
    <property type="term" value="P:dGTP catabolic process"/>
    <property type="evidence" value="ECO:0007669"/>
    <property type="project" value="TreeGrafter"/>
</dbReference>
<dbReference type="GO" id="GO:0005829">
    <property type="term" value="C:cytosol"/>
    <property type="evidence" value="ECO:0007669"/>
    <property type="project" value="TreeGrafter"/>
</dbReference>
<accession>A0A8S8ZXD2</accession>
<gene>
    <name evidence="3" type="ORF">SMACR_00549</name>
</gene>
<evidence type="ECO:0000256" key="1">
    <source>
        <dbReference type="ARBA" id="ARBA00022801"/>
    </source>
</evidence>
<evidence type="ECO:0000313" key="3">
    <source>
        <dbReference type="EMBL" id="KAA8635454.1"/>
    </source>
</evidence>
<dbReference type="PANTHER" id="PTHR16099">
    <property type="entry name" value="8-OXO-DGTP DIPHOSPHATES NUDT15"/>
    <property type="match status" value="1"/>
</dbReference>
<dbReference type="Gene3D" id="3.90.79.10">
    <property type="entry name" value="Nucleoside Triphosphate Pyrophosphohydrolase"/>
    <property type="match status" value="1"/>
</dbReference>
<dbReference type="InterPro" id="IPR020084">
    <property type="entry name" value="NUDIX_hydrolase_CS"/>
</dbReference>
<proteinExistence type="predicted"/>
<dbReference type="PROSITE" id="PS00893">
    <property type="entry name" value="NUDIX_BOX"/>
    <property type="match status" value="1"/>
</dbReference>
<keyword evidence="1" id="KW-0378">Hydrolase</keyword>
<dbReference type="EMBL" id="NMPR01000012">
    <property type="protein sequence ID" value="KAA8635454.1"/>
    <property type="molecule type" value="Genomic_DNA"/>
</dbReference>
<dbReference type="InterPro" id="IPR015797">
    <property type="entry name" value="NUDIX_hydrolase-like_dom_sf"/>
</dbReference>
<evidence type="ECO:0000259" key="2">
    <source>
        <dbReference type="PROSITE" id="PS51462"/>
    </source>
</evidence>
<dbReference type="PANTHER" id="PTHR16099:SF5">
    <property type="entry name" value="NUCLEOTIDE TRIPHOSPHATE DIPHOSPHATASE NUDT15"/>
    <property type="match status" value="1"/>
</dbReference>
<dbReference type="FunFam" id="3.90.79.10:FF:000060">
    <property type="entry name" value="Nudix hydrolase 1"/>
    <property type="match status" value="1"/>
</dbReference>
<dbReference type="SUPFAM" id="SSF55811">
    <property type="entry name" value="Nudix"/>
    <property type="match status" value="1"/>
</dbReference>
<feature type="domain" description="Nudix hydrolase" evidence="2">
    <location>
        <begin position="12"/>
        <end position="145"/>
    </location>
</feature>